<dbReference type="Gene3D" id="3.30.530.20">
    <property type="match status" value="1"/>
</dbReference>
<evidence type="ECO:0000313" key="3">
    <source>
        <dbReference type="EMBL" id="GAA3820936.1"/>
    </source>
</evidence>
<protein>
    <submittedName>
        <fullName evidence="3">SRPBCC domain-containing protein</fullName>
    </submittedName>
</protein>
<dbReference type="SUPFAM" id="SSF55961">
    <property type="entry name" value="Bet v1-like"/>
    <property type="match status" value="1"/>
</dbReference>
<dbReference type="Proteomes" id="UP001500888">
    <property type="component" value="Unassembled WGS sequence"/>
</dbReference>
<organism evidence="3 4">
    <name type="scientific">Sphaerisporangium flaviroseum</name>
    <dbReference type="NCBI Taxonomy" id="509199"/>
    <lineage>
        <taxon>Bacteria</taxon>
        <taxon>Bacillati</taxon>
        <taxon>Actinomycetota</taxon>
        <taxon>Actinomycetes</taxon>
        <taxon>Streptosporangiales</taxon>
        <taxon>Streptosporangiaceae</taxon>
        <taxon>Sphaerisporangium</taxon>
    </lineage>
</organism>
<reference evidence="4" key="1">
    <citation type="journal article" date="2019" name="Int. J. Syst. Evol. Microbiol.">
        <title>The Global Catalogue of Microorganisms (GCM) 10K type strain sequencing project: providing services to taxonomists for standard genome sequencing and annotation.</title>
        <authorList>
            <consortium name="The Broad Institute Genomics Platform"/>
            <consortium name="The Broad Institute Genome Sequencing Center for Infectious Disease"/>
            <person name="Wu L."/>
            <person name="Ma J."/>
        </authorList>
    </citation>
    <scope>NUCLEOTIDE SEQUENCE [LARGE SCALE GENOMIC DNA]</scope>
    <source>
        <strain evidence="4">JCM 16908</strain>
    </source>
</reference>
<feature type="domain" description="Activator of Hsp90 ATPase homologue 1/2-like C-terminal" evidence="2">
    <location>
        <begin position="14"/>
        <end position="133"/>
    </location>
</feature>
<proteinExistence type="inferred from homology"/>
<dbReference type="RefSeq" id="WP_344943885.1">
    <property type="nucleotide sequence ID" value="NZ_BAAAZR010000013.1"/>
</dbReference>
<keyword evidence="4" id="KW-1185">Reference proteome</keyword>
<evidence type="ECO:0000313" key="4">
    <source>
        <dbReference type="Proteomes" id="UP001500888"/>
    </source>
</evidence>
<sequence length="245" mass="27477">MPHKFELRKEVTLKATPEQVWDAITTGPGIDSWFMRRSKIKPREGGAAQQYVGHFPAEATVTAWEPSRRLAFRSNDNPDGSFMAIEYLIEGRGHGSTVLRLVQSGVLGDDWEAEYDAMNQGWDIYLHTLGQYLSYFPGRFAVVVFAARHKGGGEPVWPVLMRGLGLTEPIAQGDKVRLTPKGLDPIEGIADFVRPGFLGVRNSDGLYRFVHGINDTLVLGHHLFAEADPKKTERAWEKWLTQLFA</sequence>
<name>A0ABP7IKY2_9ACTN</name>
<evidence type="ECO:0000256" key="1">
    <source>
        <dbReference type="ARBA" id="ARBA00006817"/>
    </source>
</evidence>
<dbReference type="EMBL" id="BAAAZR010000013">
    <property type="protein sequence ID" value="GAA3820936.1"/>
    <property type="molecule type" value="Genomic_DNA"/>
</dbReference>
<dbReference type="InterPro" id="IPR013538">
    <property type="entry name" value="ASHA1/2-like_C"/>
</dbReference>
<comment type="caution">
    <text evidence="3">The sequence shown here is derived from an EMBL/GenBank/DDBJ whole genome shotgun (WGS) entry which is preliminary data.</text>
</comment>
<dbReference type="InterPro" id="IPR023393">
    <property type="entry name" value="START-like_dom_sf"/>
</dbReference>
<accession>A0ABP7IKY2</accession>
<dbReference type="Pfam" id="PF08327">
    <property type="entry name" value="AHSA1"/>
    <property type="match status" value="1"/>
</dbReference>
<gene>
    <name evidence="3" type="ORF">GCM10022226_46550</name>
</gene>
<dbReference type="CDD" id="cd07814">
    <property type="entry name" value="SRPBCC_CalC_Aha1-like"/>
    <property type="match status" value="1"/>
</dbReference>
<evidence type="ECO:0000259" key="2">
    <source>
        <dbReference type="Pfam" id="PF08327"/>
    </source>
</evidence>
<comment type="similarity">
    <text evidence="1">Belongs to the AHA1 family.</text>
</comment>